<organism evidence="2 3">
    <name type="scientific">Limimonas halophila</name>
    <dbReference type="NCBI Taxonomy" id="1082479"/>
    <lineage>
        <taxon>Bacteria</taxon>
        <taxon>Pseudomonadati</taxon>
        <taxon>Pseudomonadota</taxon>
        <taxon>Alphaproteobacteria</taxon>
        <taxon>Rhodospirillales</taxon>
        <taxon>Rhodovibrionaceae</taxon>
        <taxon>Limimonas</taxon>
    </lineage>
</organism>
<dbReference type="Pfam" id="PF10768">
    <property type="entry name" value="FliX"/>
    <property type="match status" value="1"/>
</dbReference>
<evidence type="ECO:0000256" key="1">
    <source>
        <dbReference type="SAM" id="MobiDB-lite"/>
    </source>
</evidence>
<keyword evidence="2" id="KW-0282">Flagellum</keyword>
<dbReference type="AlphaFoldDB" id="A0A1G7Q5E4"/>
<dbReference type="OrthoDB" id="8005693at2"/>
<evidence type="ECO:0000313" key="3">
    <source>
        <dbReference type="Proteomes" id="UP000199415"/>
    </source>
</evidence>
<sequence>MRIDRNQPHTQPTAPRGGQKSSGGNFAKALDSGGASEGGEVNGGAPVAGMDALLALQDVGEEDEHEQAKQHGERLLQRLEELKMDLLDGRMSADTVEQLAGEVDRARAETDDPRLNAILDEIELRASVELAKLGRL</sequence>
<protein>
    <submittedName>
        <fullName evidence="2">Class II flagellar assembly regulator</fullName>
    </submittedName>
</protein>
<dbReference type="GO" id="GO:0044781">
    <property type="term" value="P:bacterial-type flagellum organization"/>
    <property type="evidence" value="ECO:0007669"/>
    <property type="project" value="InterPro"/>
</dbReference>
<reference evidence="2 3" key="1">
    <citation type="submission" date="2016-10" db="EMBL/GenBank/DDBJ databases">
        <authorList>
            <person name="de Groot N.N."/>
        </authorList>
    </citation>
    <scope>NUCLEOTIDE SEQUENCE [LARGE SCALE GENOMIC DNA]</scope>
    <source>
        <strain evidence="2 3">DSM 25584</strain>
    </source>
</reference>
<feature type="region of interest" description="Disordered" evidence="1">
    <location>
        <begin position="1"/>
        <end position="46"/>
    </location>
</feature>
<dbReference type="EMBL" id="FNCE01000003">
    <property type="protein sequence ID" value="SDF93736.1"/>
    <property type="molecule type" value="Genomic_DNA"/>
</dbReference>
<accession>A0A1G7Q5E4</accession>
<evidence type="ECO:0000313" key="2">
    <source>
        <dbReference type="EMBL" id="SDF93736.1"/>
    </source>
</evidence>
<keyword evidence="3" id="KW-1185">Reference proteome</keyword>
<keyword evidence="2" id="KW-0966">Cell projection</keyword>
<dbReference type="RefSeq" id="WP_090019353.1">
    <property type="nucleotide sequence ID" value="NZ_FNCE01000003.1"/>
</dbReference>
<dbReference type="STRING" id="1082479.SAMN05216241_103239"/>
<keyword evidence="2" id="KW-0969">Cilium</keyword>
<dbReference type="InterPro" id="IPR019704">
    <property type="entry name" value="Flagellar_assmbl_FliX_class2"/>
</dbReference>
<proteinExistence type="predicted"/>
<name>A0A1G7Q5E4_9PROT</name>
<dbReference type="Proteomes" id="UP000199415">
    <property type="component" value="Unassembled WGS sequence"/>
</dbReference>
<gene>
    <name evidence="2" type="ORF">SAMN05216241_103239</name>
</gene>